<feature type="binding site" evidence="4">
    <location>
        <position position="212"/>
    </location>
    <ligand>
        <name>allantoate</name>
        <dbReference type="ChEBI" id="CHEBI:17536"/>
    </ligand>
</feature>
<dbReference type="NCBIfam" id="NF006771">
    <property type="entry name" value="PRK09290.1-5"/>
    <property type="match status" value="1"/>
</dbReference>
<evidence type="ECO:0000256" key="2">
    <source>
        <dbReference type="ARBA" id="ARBA00022801"/>
    </source>
</evidence>
<feature type="binding site" evidence="3">
    <location>
        <position position="187"/>
    </location>
    <ligand>
        <name>Zn(2+)</name>
        <dbReference type="ChEBI" id="CHEBI:29105"/>
        <label>1</label>
    </ligand>
</feature>
<gene>
    <name evidence="6" type="ORF">CEQ21_02250</name>
</gene>
<dbReference type="NCBIfam" id="TIGR01879">
    <property type="entry name" value="hydantase"/>
    <property type="match status" value="1"/>
</dbReference>
<dbReference type="Pfam" id="PF07687">
    <property type="entry name" value="M20_dimer"/>
    <property type="match status" value="1"/>
</dbReference>
<dbReference type="InterPro" id="IPR002933">
    <property type="entry name" value="Peptidase_M20"/>
</dbReference>
<comment type="similarity">
    <text evidence="1">Belongs to the peptidase M20 family.</text>
</comment>
<feature type="binding site" evidence="4">
    <location>
        <position position="285"/>
    </location>
    <ligand>
        <name>allantoate</name>
        <dbReference type="ChEBI" id="CHEBI:17536"/>
    </ligand>
</feature>
<dbReference type="PIRSF" id="PIRSF001235">
    <property type="entry name" value="Amidase_carbamoylase"/>
    <property type="match status" value="1"/>
</dbReference>
<feature type="binding site" evidence="3">
    <location>
        <position position="98"/>
    </location>
    <ligand>
        <name>Zn(2+)</name>
        <dbReference type="ChEBI" id="CHEBI:29105"/>
        <label>1</label>
    </ligand>
</feature>
<evidence type="ECO:0000256" key="1">
    <source>
        <dbReference type="ARBA" id="ARBA00006153"/>
    </source>
</evidence>
<evidence type="ECO:0000313" key="6">
    <source>
        <dbReference type="EMBL" id="TRZ39788.1"/>
    </source>
</evidence>
<dbReference type="Proteomes" id="UP000319837">
    <property type="component" value="Unassembled WGS sequence"/>
</dbReference>
<dbReference type="Pfam" id="PF01546">
    <property type="entry name" value="Peptidase_M20"/>
    <property type="match status" value="1"/>
</dbReference>
<dbReference type="InterPro" id="IPR001261">
    <property type="entry name" value="ArgE/DapE_CS"/>
</dbReference>
<organism evidence="6 7">
    <name type="scientific">Niallia circulans</name>
    <name type="common">Bacillus circulans</name>
    <dbReference type="NCBI Taxonomy" id="1397"/>
    <lineage>
        <taxon>Bacteria</taxon>
        <taxon>Bacillati</taxon>
        <taxon>Bacillota</taxon>
        <taxon>Bacilli</taxon>
        <taxon>Bacillales</taxon>
        <taxon>Bacillaceae</taxon>
        <taxon>Niallia</taxon>
    </lineage>
</organism>
<protein>
    <submittedName>
        <fullName evidence="6">Zn-dependent hydrolase</fullName>
    </submittedName>
</protein>
<dbReference type="InterPro" id="IPR036264">
    <property type="entry name" value="Bact_exopeptidase_dim_dom"/>
</dbReference>
<feature type="binding site" evidence="3">
    <location>
        <position position="98"/>
    </location>
    <ligand>
        <name>Zn(2+)</name>
        <dbReference type="ChEBI" id="CHEBI:29105"/>
        <label>2</label>
    </ligand>
</feature>
<sequence>MARETLFMKQLAINIERVKQHFSELALVNSGTKGYTRTAFSDEEMQAKIWLMEKLKKLGISFYMDGAKNVIARYGPQDKPSIAIGSHLDTVVEGGLFDGALGVIGGLEVLEVLAENKVEPSVPIELICFTGEEANPLGGTFGSRVMAGQVQRDDSYDLLLRKADIDCELLLDAARPKEAFLNYIELHIEQGEVLESNQKSIGIVTSIAGMIRFEVKIAGRASHSGTTPMHMRSDALVHAASLITEVNSIAKRKGDNIVATVGEISIFPNMANVVPGEARLLLEVRGSMLEKMREVKAEIVEWISNNIPNKDIRLLVEKYPREMDEGIQMEIEEASKKLGYSYRYMLSGANHDANAMSTLTDAGMIFVPSRYGISHHPDECTSWDDIEKGINTLLVTTCQLAEKKQGVHNV</sequence>
<feature type="binding site" evidence="3">
    <location>
        <position position="375"/>
    </location>
    <ligand>
        <name>Zn(2+)</name>
        <dbReference type="ChEBI" id="CHEBI:29105"/>
        <label>2</label>
    </ligand>
</feature>
<dbReference type="PANTHER" id="PTHR32494">
    <property type="entry name" value="ALLANTOATE DEIMINASE-RELATED"/>
    <property type="match status" value="1"/>
</dbReference>
<dbReference type="SUPFAM" id="SSF53187">
    <property type="entry name" value="Zn-dependent exopeptidases"/>
    <property type="match status" value="1"/>
</dbReference>
<dbReference type="Gene3D" id="3.30.70.360">
    <property type="match status" value="1"/>
</dbReference>
<dbReference type="EMBL" id="RIBP01000001">
    <property type="protein sequence ID" value="TRZ39788.1"/>
    <property type="molecule type" value="Genomic_DNA"/>
</dbReference>
<feature type="binding site" evidence="4">
    <location>
        <position position="272"/>
    </location>
    <ligand>
        <name>allantoate</name>
        <dbReference type="ChEBI" id="CHEBI:17536"/>
    </ligand>
</feature>
<comment type="caution">
    <text evidence="6">The sequence shown here is derived from an EMBL/GenBank/DDBJ whole genome shotgun (WGS) entry which is preliminary data.</text>
</comment>
<dbReference type="InterPro" id="IPR011650">
    <property type="entry name" value="Peptidase_M20_dimer"/>
</dbReference>
<dbReference type="SUPFAM" id="SSF55031">
    <property type="entry name" value="Bacterial exopeptidase dimerisation domain"/>
    <property type="match status" value="1"/>
</dbReference>
<keyword evidence="2 6" id="KW-0378">Hydrolase</keyword>
<evidence type="ECO:0000256" key="3">
    <source>
        <dbReference type="PIRSR" id="PIRSR001235-1"/>
    </source>
</evidence>
<accession>A0A553SS42</accession>
<dbReference type="Gene3D" id="3.40.630.10">
    <property type="entry name" value="Zn peptidases"/>
    <property type="match status" value="1"/>
</dbReference>
<name>A0A553SS42_NIACI</name>
<feature type="binding site" evidence="3">
    <location>
        <position position="133"/>
    </location>
    <ligand>
        <name>Zn(2+)</name>
        <dbReference type="ChEBI" id="CHEBI:29105"/>
        <label>2</label>
    </ligand>
</feature>
<feature type="domain" description="Peptidase M20 dimerisation" evidence="5">
    <location>
        <begin position="208"/>
        <end position="309"/>
    </location>
</feature>
<dbReference type="PANTHER" id="PTHR32494:SF5">
    <property type="entry name" value="ALLANTOATE AMIDOHYDROLASE"/>
    <property type="match status" value="1"/>
</dbReference>
<feature type="binding site" evidence="3">
    <location>
        <position position="87"/>
    </location>
    <ligand>
        <name>Zn(2+)</name>
        <dbReference type="ChEBI" id="CHEBI:29105"/>
        <label>1</label>
    </ligand>
</feature>
<dbReference type="GO" id="GO:0046872">
    <property type="term" value="F:metal ion binding"/>
    <property type="evidence" value="ECO:0007669"/>
    <property type="project" value="UniProtKB-KW"/>
</dbReference>
<keyword evidence="3" id="KW-0479">Metal-binding</keyword>
<evidence type="ECO:0000313" key="7">
    <source>
        <dbReference type="Proteomes" id="UP000319837"/>
    </source>
</evidence>
<keyword evidence="3" id="KW-0862">Zinc</keyword>
<dbReference type="CDD" id="cd03884">
    <property type="entry name" value="M20_bAS"/>
    <property type="match status" value="1"/>
</dbReference>
<dbReference type="AlphaFoldDB" id="A0A553SS42"/>
<evidence type="ECO:0000259" key="5">
    <source>
        <dbReference type="Pfam" id="PF07687"/>
    </source>
</evidence>
<comment type="cofactor">
    <cofactor evidence="3">
        <name>Zn(2+)</name>
        <dbReference type="ChEBI" id="CHEBI:29105"/>
    </cofactor>
    <text evidence="3">Binds 2 Zn(2+) ions per subunit.</text>
</comment>
<proteinExistence type="inferred from homology"/>
<dbReference type="InterPro" id="IPR010158">
    <property type="entry name" value="Amidase_Cbmase"/>
</dbReference>
<dbReference type="GO" id="GO:0016813">
    <property type="term" value="F:hydrolase activity, acting on carbon-nitrogen (but not peptide) bonds, in linear amidines"/>
    <property type="evidence" value="ECO:0007669"/>
    <property type="project" value="InterPro"/>
</dbReference>
<reference evidence="7" key="1">
    <citation type="submission" date="2018-10" db="EMBL/GenBank/DDBJ databases">
        <title>FDA dAtabase for Regulatory Grade micrObial Sequences (FDA-ARGOS): Supporting development and validation of Infectious Disease Dx tests.</title>
        <authorList>
            <person name="Minogue T."/>
            <person name="Wolcott M."/>
            <person name="Wasieloski L."/>
            <person name="Aguilar W."/>
            <person name="Moore D."/>
            <person name="Tallon L."/>
            <person name="Sadzewicz L."/>
            <person name="Sengamalay N."/>
            <person name="Ott S."/>
            <person name="Godinez A."/>
            <person name="Nagaraj S."/>
            <person name="Vavikolanu K."/>
            <person name="Vyas G."/>
            <person name="Nadendla S."/>
            <person name="George J."/>
            <person name="Sichtig H."/>
        </authorList>
    </citation>
    <scope>NUCLEOTIDE SEQUENCE [LARGE SCALE GENOMIC DNA]</scope>
    <source>
        <strain evidence="7">FDAARGOS_343</strain>
    </source>
</reference>
<evidence type="ECO:0000256" key="4">
    <source>
        <dbReference type="PIRSR" id="PIRSR001235-2"/>
    </source>
</evidence>
<dbReference type="PROSITE" id="PS00758">
    <property type="entry name" value="ARGE_DAPE_CPG2_1"/>
    <property type="match status" value="1"/>
</dbReference>